<dbReference type="EMBL" id="FQUM01000001">
    <property type="protein sequence ID" value="SHE49035.1"/>
    <property type="molecule type" value="Genomic_DNA"/>
</dbReference>
<dbReference type="InterPro" id="IPR050811">
    <property type="entry name" value="Phosphate_ABC_transporter"/>
</dbReference>
<dbReference type="InterPro" id="IPR024370">
    <property type="entry name" value="PBP_domain"/>
</dbReference>
<dbReference type="SUPFAM" id="SSF53850">
    <property type="entry name" value="Periplasmic binding protein-like II"/>
    <property type="match status" value="1"/>
</dbReference>
<proteinExistence type="predicted"/>
<protein>
    <submittedName>
        <fullName evidence="3">Phosphate transport system substrate-binding protein</fullName>
    </submittedName>
</protein>
<feature type="domain" description="PBP" evidence="2">
    <location>
        <begin position="95"/>
        <end position="282"/>
    </location>
</feature>
<accession>A0A1M4TX26</accession>
<evidence type="ECO:0000259" key="2">
    <source>
        <dbReference type="Pfam" id="PF12849"/>
    </source>
</evidence>
<dbReference type="OrthoDB" id="9783488at2"/>
<dbReference type="Gene3D" id="3.40.190.10">
    <property type="entry name" value="Periplasmic binding protein-like II"/>
    <property type="match status" value="2"/>
</dbReference>
<dbReference type="PANTHER" id="PTHR30570:SF1">
    <property type="entry name" value="PHOSPHATE-BINDING PROTEIN PSTS"/>
    <property type="match status" value="1"/>
</dbReference>
<organism evidence="3 4">
    <name type="scientific">Mariniphaga anaerophila</name>
    <dbReference type="NCBI Taxonomy" id="1484053"/>
    <lineage>
        <taxon>Bacteria</taxon>
        <taxon>Pseudomonadati</taxon>
        <taxon>Bacteroidota</taxon>
        <taxon>Bacteroidia</taxon>
        <taxon>Marinilabiliales</taxon>
        <taxon>Prolixibacteraceae</taxon>
        <taxon>Mariniphaga</taxon>
    </lineage>
</organism>
<dbReference type="Pfam" id="PF12849">
    <property type="entry name" value="PBP_like_2"/>
    <property type="match status" value="1"/>
</dbReference>
<evidence type="ECO:0000313" key="4">
    <source>
        <dbReference type="Proteomes" id="UP000184164"/>
    </source>
</evidence>
<name>A0A1M4TX26_9BACT</name>
<dbReference type="RefSeq" id="WP_072998586.1">
    <property type="nucleotide sequence ID" value="NZ_FQUM01000001.1"/>
</dbReference>
<evidence type="ECO:0000256" key="1">
    <source>
        <dbReference type="ARBA" id="ARBA00022729"/>
    </source>
</evidence>
<evidence type="ECO:0000313" key="3">
    <source>
        <dbReference type="EMBL" id="SHE49035.1"/>
    </source>
</evidence>
<gene>
    <name evidence="3" type="ORF">SAMN05444274_101502</name>
</gene>
<reference evidence="3 4" key="1">
    <citation type="submission" date="2016-11" db="EMBL/GenBank/DDBJ databases">
        <authorList>
            <person name="Jaros S."/>
            <person name="Januszkiewicz K."/>
            <person name="Wedrychowicz H."/>
        </authorList>
    </citation>
    <scope>NUCLEOTIDE SEQUENCE [LARGE SCALE GENOMIC DNA]</scope>
    <source>
        <strain evidence="3 4">DSM 26910</strain>
    </source>
</reference>
<sequence>MKNFKITLTFGLIFGLLFPSCEKSDEDMGVVINGLTAENYPNVDCSTSAGPLQAIIYCKLLGLNYSWERNLALDNVYFVSPDIDDYTAFYEKADVSGTHGAYVSLINKESDLILVAREPSNDELDAASSEKVELNVTPIALDAFIFITNMNNSVKSLTTSQIKDIYKNNITNWKDVGGNDSPIHPYVRNANSGSQELMEKLVMKGESMTDWSEAILSGMAGPFSTIRVDENGLCYTVYYYKERMVRDQVVKHISVDNVYPEKKTIKNQSYPYTTFVYAVVRQDLDRDSMAYKIYEALQTNGGKRIIEESGYIAN</sequence>
<dbReference type="AlphaFoldDB" id="A0A1M4TX26"/>
<dbReference type="Proteomes" id="UP000184164">
    <property type="component" value="Unassembled WGS sequence"/>
</dbReference>
<keyword evidence="1" id="KW-0732">Signal</keyword>
<keyword evidence="4" id="KW-1185">Reference proteome</keyword>
<dbReference type="STRING" id="1484053.SAMN05444274_101502"/>
<dbReference type="PANTHER" id="PTHR30570">
    <property type="entry name" value="PERIPLASMIC PHOSPHATE BINDING COMPONENT OF PHOSPHATE ABC TRANSPORTER"/>
    <property type="match status" value="1"/>
</dbReference>